<evidence type="ECO:0000259" key="1">
    <source>
        <dbReference type="Pfam" id="PF03625"/>
    </source>
</evidence>
<dbReference type="SUPFAM" id="SSF103247">
    <property type="entry name" value="TT1751-like"/>
    <property type="match status" value="1"/>
</dbReference>
<feature type="domain" description="DUF302" evidence="1">
    <location>
        <begin position="73"/>
        <end position="135"/>
    </location>
</feature>
<dbReference type="PROSITE" id="PS51318">
    <property type="entry name" value="TAT"/>
    <property type="match status" value="1"/>
</dbReference>
<comment type="caution">
    <text evidence="2">The sequence shown here is derived from an EMBL/GenBank/DDBJ whole genome shotgun (WGS) entry which is preliminary data.</text>
</comment>
<keyword evidence="3" id="KW-1185">Reference proteome</keyword>
<dbReference type="PANTHER" id="PTHR38342">
    <property type="entry name" value="SLR5037 PROTEIN"/>
    <property type="match status" value="1"/>
</dbReference>
<dbReference type="AlphaFoldDB" id="A0ABD5VAW9"/>
<dbReference type="CDD" id="cd14797">
    <property type="entry name" value="DUF302"/>
    <property type="match status" value="1"/>
</dbReference>
<organism evidence="2 3">
    <name type="scientific">Halalkalicoccus tibetensis</name>
    <dbReference type="NCBI Taxonomy" id="175632"/>
    <lineage>
        <taxon>Archaea</taxon>
        <taxon>Methanobacteriati</taxon>
        <taxon>Methanobacteriota</taxon>
        <taxon>Stenosarchaea group</taxon>
        <taxon>Halobacteria</taxon>
        <taxon>Halobacteriales</taxon>
        <taxon>Halococcaceae</taxon>
        <taxon>Halalkalicoccus</taxon>
    </lineage>
</organism>
<reference evidence="2 3" key="1">
    <citation type="journal article" date="2019" name="Int. J. Syst. Evol. Microbiol.">
        <title>The Global Catalogue of Microorganisms (GCM) 10K type strain sequencing project: providing services to taxonomists for standard genome sequencing and annotation.</title>
        <authorList>
            <consortium name="The Broad Institute Genomics Platform"/>
            <consortium name="The Broad Institute Genome Sequencing Center for Infectious Disease"/>
            <person name="Wu L."/>
            <person name="Ma J."/>
        </authorList>
    </citation>
    <scope>NUCLEOTIDE SEQUENCE [LARGE SCALE GENOMIC DNA]</scope>
    <source>
        <strain evidence="2 3">CGMCC 1.3240</strain>
    </source>
</reference>
<evidence type="ECO:0000313" key="2">
    <source>
        <dbReference type="EMBL" id="MFC6906856.1"/>
    </source>
</evidence>
<dbReference type="InterPro" id="IPR006311">
    <property type="entry name" value="TAT_signal"/>
</dbReference>
<dbReference type="InterPro" id="IPR035923">
    <property type="entry name" value="TT1751-like_sf"/>
</dbReference>
<name>A0ABD5VAW9_9EURY</name>
<sequence>MTREPDDDRRTVLKLAGLSAAGVGSIAGLSGTAAASNSEDGLITVEGGETVEGTVERIEAAIEEGPPELITTFNHAANAASVDEELRETTLILFGTPEVGTPIMQENQTAGIDLPQKLLVWCDEDGQVQITYNDPEWNLVDRHSVSESEQIEMMSEALAGFAAAGAEE</sequence>
<dbReference type="PANTHER" id="PTHR38342:SF2">
    <property type="entry name" value="INNER MEMBRANE OR EXPORTED"/>
    <property type="match status" value="1"/>
</dbReference>
<evidence type="ECO:0000313" key="3">
    <source>
        <dbReference type="Proteomes" id="UP001596312"/>
    </source>
</evidence>
<dbReference type="Proteomes" id="UP001596312">
    <property type="component" value="Unassembled WGS sequence"/>
</dbReference>
<dbReference type="RefSeq" id="WP_340605440.1">
    <property type="nucleotide sequence ID" value="NZ_JBBMXV010000006.1"/>
</dbReference>
<protein>
    <submittedName>
        <fullName evidence="2">DUF302 domain-containing protein</fullName>
    </submittedName>
</protein>
<dbReference type="EMBL" id="JBHSXQ010000006">
    <property type="protein sequence ID" value="MFC6906856.1"/>
    <property type="molecule type" value="Genomic_DNA"/>
</dbReference>
<gene>
    <name evidence="2" type="ORF">ACFQGH_16810</name>
</gene>
<dbReference type="InterPro" id="IPR005180">
    <property type="entry name" value="DUF302"/>
</dbReference>
<proteinExistence type="predicted"/>
<dbReference type="Gene3D" id="3.30.310.70">
    <property type="entry name" value="TT1751-like domain"/>
    <property type="match status" value="1"/>
</dbReference>
<accession>A0ABD5VAW9</accession>
<dbReference type="Pfam" id="PF03625">
    <property type="entry name" value="DUF302"/>
    <property type="match status" value="1"/>
</dbReference>